<protein>
    <submittedName>
        <fullName evidence="2">Uncharacterized protein</fullName>
    </submittedName>
</protein>
<feature type="compositionally biased region" description="Polar residues" evidence="1">
    <location>
        <begin position="198"/>
        <end position="215"/>
    </location>
</feature>
<evidence type="ECO:0000313" key="3">
    <source>
        <dbReference type="Proteomes" id="UP001221757"/>
    </source>
</evidence>
<organism evidence="2 3">
    <name type="scientific">Mycena rosella</name>
    <name type="common">Pink bonnet</name>
    <name type="synonym">Agaricus rosellus</name>
    <dbReference type="NCBI Taxonomy" id="1033263"/>
    <lineage>
        <taxon>Eukaryota</taxon>
        <taxon>Fungi</taxon>
        <taxon>Dikarya</taxon>
        <taxon>Basidiomycota</taxon>
        <taxon>Agaricomycotina</taxon>
        <taxon>Agaricomycetes</taxon>
        <taxon>Agaricomycetidae</taxon>
        <taxon>Agaricales</taxon>
        <taxon>Marasmiineae</taxon>
        <taxon>Mycenaceae</taxon>
        <taxon>Mycena</taxon>
    </lineage>
</organism>
<name>A0AAD7CH25_MYCRO</name>
<keyword evidence="3" id="KW-1185">Reference proteome</keyword>
<evidence type="ECO:0000256" key="1">
    <source>
        <dbReference type="SAM" id="MobiDB-lite"/>
    </source>
</evidence>
<sequence>MLKNRVPPPVGVFHARYFPLYPSIILAGFRRLYKTDDSSPRFSIPNPTCDSPHPPQRPPISSSPSRPPCSANLSSMHETAVTTVPSATTGASRSKSRSRACGGAATNCANASWGSRLTHCGCVVCANTAVAGTTEMEETERATGLGKIRTAGMPKEATTMEFTTGEDMEAGKTTTAGTTMGVLTEQNMADPKKFQGFAQASSPPTNSLPQAQEIK</sequence>
<dbReference type="Proteomes" id="UP001221757">
    <property type="component" value="Unassembled WGS sequence"/>
</dbReference>
<comment type="caution">
    <text evidence="2">The sequence shown here is derived from an EMBL/GenBank/DDBJ whole genome shotgun (WGS) entry which is preliminary data.</text>
</comment>
<reference evidence="2" key="1">
    <citation type="submission" date="2023-03" db="EMBL/GenBank/DDBJ databases">
        <title>Massive genome expansion in bonnet fungi (Mycena s.s.) driven by repeated elements and novel gene families across ecological guilds.</title>
        <authorList>
            <consortium name="Lawrence Berkeley National Laboratory"/>
            <person name="Harder C.B."/>
            <person name="Miyauchi S."/>
            <person name="Viragh M."/>
            <person name="Kuo A."/>
            <person name="Thoen E."/>
            <person name="Andreopoulos B."/>
            <person name="Lu D."/>
            <person name="Skrede I."/>
            <person name="Drula E."/>
            <person name="Henrissat B."/>
            <person name="Morin E."/>
            <person name="Kohler A."/>
            <person name="Barry K."/>
            <person name="LaButti K."/>
            <person name="Morin E."/>
            <person name="Salamov A."/>
            <person name="Lipzen A."/>
            <person name="Mereny Z."/>
            <person name="Hegedus B."/>
            <person name="Baldrian P."/>
            <person name="Stursova M."/>
            <person name="Weitz H."/>
            <person name="Taylor A."/>
            <person name="Grigoriev I.V."/>
            <person name="Nagy L.G."/>
            <person name="Martin F."/>
            <person name="Kauserud H."/>
        </authorList>
    </citation>
    <scope>NUCLEOTIDE SEQUENCE</scope>
    <source>
        <strain evidence="2">CBHHK067</strain>
    </source>
</reference>
<proteinExistence type="predicted"/>
<accession>A0AAD7CH25</accession>
<evidence type="ECO:0000313" key="2">
    <source>
        <dbReference type="EMBL" id="KAJ7648166.1"/>
    </source>
</evidence>
<feature type="region of interest" description="Disordered" evidence="1">
    <location>
        <begin position="41"/>
        <end position="103"/>
    </location>
</feature>
<feature type="compositionally biased region" description="Polar residues" evidence="1">
    <location>
        <begin position="71"/>
        <end position="93"/>
    </location>
</feature>
<feature type="compositionally biased region" description="Low complexity" evidence="1">
    <location>
        <begin position="59"/>
        <end position="70"/>
    </location>
</feature>
<feature type="region of interest" description="Disordered" evidence="1">
    <location>
        <begin position="188"/>
        <end position="215"/>
    </location>
</feature>
<dbReference type="AlphaFoldDB" id="A0AAD7CH25"/>
<dbReference type="EMBL" id="JARKIE010000383">
    <property type="protein sequence ID" value="KAJ7648166.1"/>
    <property type="molecule type" value="Genomic_DNA"/>
</dbReference>
<gene>
    <name evidence="2" type="ORF">B0H17DRAFT_1103376</name>
</gene>